<organism evidence="1 2">
    <name type="scientific">Sipha flava</name>
    <name type="common">yellow sugarcane aphid</name>
    <dbReference type="NCBI Taxonomy" id="143950"/>
    <lineage>
        <taxon>Eukaryota</taxon>
        <taxon>Metazoa</taxon>
        <taxon>Ecdysozoa</taxon>
        <taxon>Arthropoda</taxon>
        <taxon>Hexapoda</taxon>
        <taxon>Insecta</taxon>
        <taxon>Pterygota</taxon>
        <taxon>Neoptera</taxon>
        <taxon>Paraneoptera</taxon>
        <taxon>Hemiptera</taxon>
        <taxon>Sternorrhyncha</taxon>
        <taxon>Aphidomorpha</taxon>
        <taxon>Aphidoidea</taxon>
        <taxon>Aphididae</taxon>
        <taxon>Sipha</taxon>
    </lineage>
</organism>
<gene>
    <name evidence="2" type="primary">LOC112680476</name>
</gene>
<proteinExistence type="predicted"/>
<dbReference type="GeneID" id="112680476"/>
<accession>A0A8B8F6I9</accession>
<dbReference type="Proteomes" id="UP000694846">
    <property type="component" value="Unplaced"/>
</dbReference>
<dbReference type="OrthoDB" id="6628242at2759"/>
<dbReference type="SUPFAM" id="SSF53098">
    <property type="entry name" value="Ribonuclease H-like"/>
    <property type="match status" value="1"/>
</dbReference>
<dbReference type="PANTHER" id="PTHR45749">
    <property type="match status" value="1"/>
</dbReference>
<protein>
    <submittedName>
        <fullName evidence="2">Uncharacterized protein LOC112680476</fullName>
    </submittedName>
</protein>
<keyword evidence="1" id="KW-1185">Reference proteome</keyword>
<dbReference type="AlphaFoldDB" id="A0A8B8F6I9"/>
<reference evidence="2" key="1">
    <citation type="submission" date="2025-08" db="UniProtKB">
        <authorList>
            <consortium name="RefSeq"/>
        </authorList>
    </citation>
    <scope>IDENTIFICATION</scope>
    <source>
        <tissue evidence="2">Whole body</tissue>
    </source>
</reference>
<evidence type="ECO:0000313" key="2">
    <source>
        <dbReference type="RefSeq" id="XP_025406358.1"/>
    </source>
</evidence>
<sequence>MAAGAAVYTMCCPDVRKRNRIDNQVQDVSVHSEIVLKKQSIKLESTNITDLVSVIVFNKYKISDPYYWPEKINDNFREYCIQIGPEFFQNKNDDFKHSITKGYFRPPCLNELYPMEKLVIESGPFVSKGFDNWKKYEKLIQHENSIYHRSAFTKWLLRSNVNYSINKYILEQLSMETKYWNDVLIRIISVITFLTSRGLSLRGDNEVFGIINNGNFLSILEFISKFDPFLKSHIEGHGNKGKGYPSSNKRSKMFFFYHRSTSDQSKIDQIAIVIRYCTLTRFHERLVNLSSIKSHKGESIFVVLEEFLEKVKLNIVNIVSYDNASNMSGKYEGLLTYVKNKCNLAVYMPCTDHFLNLVGVYSVDCCIEVVSFFGFLQCTFNFFSGSTHRWDILTNNLYKNLKERLLVLKSLSQTRWSNETSINLQDSFCDPLIALNLLKSLKNYILNLRSSSEIYENKVIELGPEINSLYHDDGRRT</sequence>
<dbReference type="InterPro" id="IPR012337">
    <property type="entry name" value="RNaseH-like_sf"/>
</dbReference>
<name>A0A8B8F6I9_9HEMI</name>
<dbReference type="RefSeq" id="XP_025406358.1">
    <property type="nucleotide sequence ID" value="XM_025550573.1"/>
</dbReference>
<dbReference type="PANTHER" id="PTHR45749:SF23">
    <property type="entry name" value="ZINC FINGER MYM-TYPE PROTEIN 1-LIKE"/>
    <property type="match status" value="1"/>
</dbReference>
<evidence type="ECO:0000313" key="1">
    <source>
        <dbReference type="Proteomes" id="UP000694846"/>
    </source>
</evidence>